<dbReference type="EMBL" id="ML735917">
    <property type="protein sequence ID" value="KAE8410743.1"/>
    <property type="molecule type" value="Genomic_DNA"/>
</dbReference>
<dbReference type="Proteomes" id="UP000325395">
    <property type="component" value="Unassembled WGS sequence"/>
</dbReference>
<accession>A0ABQ6W0R7</accession>
<gene>
    <name evidence="1" type="ORF">BDV36DRAFT_112182</name>
</gene>
<name>A0ABQ6W0R7_9EURO</name>
<keyword evidence="2" id="KW-1185">Reference proteome</keyword>
<proteinExistence type="predicted"/>
<protein>
    <submittedName>
        <fullName evidence="1">Uncharacterized protein</fullName>
    </submittedName>
</protein>
<organism evidence="1 2">
    <name type="scientific">Aspergillus pseudocaelatus</name>
    <dbReference type="NCBI Taxonomy" id="1825620"/>
    <lineage>
        <taxon>Eukaryota</taxon>
        <taxon>Fungi</taxon>
        <taxon>Dikarya</taxon>
        <taxon>Ascomycota</taxon>
        <taxon>Pezizomycotina</taxon>
        <taxon>Eurotiomycetes</taxon>
        <taxon>Eurotiomycetidae</taxon>
        <taxon>Eurotiales</taxon>
        <taxon>Aspergillaceae</taxon>
        <taxon>Aspergillus</taxon>
        <taxon>Aspergillus subgen. Circumdati</taxon>
    </lineage>
</organism>
<evidence type="ECO:0000313" key="1">
    <source>
        <dbReference type="EMBL" id="KAE8410743.1"/>
    </source>
</evidence>
<sequence>MAKRTFFFNQVIIINISNWKAPSGHTFFLSLALFLSLFLFESRSLSWKAIPYFLSSVPSDFNPFNNYKHSHCHFSMCLSAPTLSHSDIVRFVGRAASTRFVYLNTNDDSTGVYSRTTALAGSRVVSSTRLPESSVDKVNWLGVLGPS</sequence>
<reference evidence="1 2" key="1">
    <citation type="submission" date="2019-04" db="EMBL/GenBank/DDBJ databases">
        <authorList>
            <consortium name="DOE Joint Genome Institute"/>
            <person name="Mondo S."/>
            <person name="Kjaerbolling I."/>
            <person name="Vesth T."/>
            <person name="Frisvad J.C."/>
            <person name="Nybo J.L."/>
            <person name="Theobald S."/>
            <person name="Kildgaard S."/>
            <person name="Isbrandt T."/>
            <person name="Kuo A."/>
            <person name="Sato A."/>
            <person name="Lyhne E.K."/>
            <person name="Kogle M.E."/>
            <person name="Wiebenga A."/>
            <person name="Kun R.S."/>
            <person name="Lubbers R.J."/>
            <person name="Makela M.R."/>
            <person name="Barry K."/>
            <person name="Chovatia M."/>
            <person name="Clum A."/>
            <person name="Daum C."/>
            <person name="Haridas S."/>
            <person name="He G."/>
            <person name="LaButti K."/>
            <person name="Lipzen A."/>
            <person name="Riley R."/>
            <person name="Salamov A."/>
            <person name="Simmons B.A."/>
            <person name="Magnuson J.K."/>
            <person name="Henrissat B."/>
            <person name="Mortensen U.H."/>
            <person name="Larsen T.O."/>
            <person name="Devries R.P."/>
            <person name="Grigoriev I.V."/>
            <person name="Machida M."/>
            <person name="Baker S.E."/>
            <person name="Andersen M.R."/>
            <person name="Cantor M.N."/>
            <person name="Hua S.X."/>
        </authorList>
    </citation>
    <scope>NUCLEOTIDE SEQUENCE [LARGE SCALE GENOMIC DNA]</scope>
    <source>
        <strain evidence="1 2">CBS 117616</strain>
    </source>
</reference>
<evidence type="ECO:0000313" key="2">
    <source>
        <dbReference type="Proteomes" id="UP000325395"/>
    </source>
</evidence>